<dbReference type="Proteomes" id="UP001500928">
    <property type="component" value="Unassembled WGS sequence"/>
</dbReference>
<reference evidence="9" key="1">
    <citation type="journal article" date="2019" name="Int. J. Syst. Evol. Microbiol.">
        <title>The Global Catalogue of Microorganisms (GCM) 10K type strain sequencing project: providing services to taxonomists for standard genome sequencing and annotation.</title>
        <authorList>
            <consortium name="The Broad Institute Genomics Platform"/>
            <consortium name="The Broad Institute Genome Sequencing Center for Infectious Disease"/>
            <person name="Wu L."/>
            <person name="Ma J."/>
        </authorList>
    </citation>
    <scope>NUCLEOTIDE SEQUENCE [LARGE SCALE GENOMIC DNA]</scope>
    <source>
        <strain evidence="9">JCM 17979</strain>
    </source>
</reference>
<keyword evidence="9" id="KW-1185">Reference proteome</keyword>
<dbReference type="InterPro" id="IPR010432">
    <property type="entry name" value="RDD"/>
</dbReference>
<evidence type="ECO:0000256" key="5">
    <source>
        <dbReference type="SAM" id="MobiDB-lite"/>
    </source>
</evidence>
<organism evidence="8 9">
    <name type="scientific">Actinomycetospora chlora</name>
    <dbReference type="NCBI Taxonomy" id="663608"/>
    <lineage>
        <taxon>Bacteria</taxon>
        <taxon>Bacillati</taxon>
        <taxon>Actinomycetota</taxon>
        <taxon>Actinomycetes</taxon>
        <taxon>Pseudonocardiales</taxon>
        <taxon>Pseudonocardiaceae</taxon>
        <taxon>Actinomycetospora</taxon>
    </lineage>
</organism>
<dbReference type="PANTHER" id="PTHR38480:SF1">
    <property type="entry name" value="SLR0254 PROTEIN"/>
    <property type="match status" value="1"/>
</dbReference>
<keyword evidence="2 6" id="KW-0812">Transmembrane</keyword>
<evidence type="ECO:0000313" key="9">
    <source>
        <dbReference type="Proteomes" id="UP001500928"/>
    </source>
</evidence>
<keyword evidence="3 6" id="KW-1133">Transmembrane helix</keyword>
<evidence type="ECO:0000256" key="2">
    <source>
        <dbReference type="ARBA" id="ARBA00022692"/>
    </source>
</evidence>
<comment type="subcellular location">
    <subcellularLocation>
        <location evidence="1">Membrane</location>
        <topology evidence="1">Multi-pass membrane protein</topology>
    </subcellularLocation>
</comment>
<protein>
    <submittedName>
        <fullName evidence="8">RDD family protein</fullName>
    </submittedName>
</protein>
<dbReference type="RefSeq" id="WP_345412448.1">
    <property type="nucleotide sequence ID" value="NZ_BAABHO010000008.1"/>
</dbReference>
<dbReference type="EMBL" id="BAABHO010000008">
    <property type="protein sequence ID" value="GAA4782349.1"/>
    <property type="molecule type" value="Genomic_DNA"/>
</dbReference>
<evidence type="ECO:0000256" key="4">
    <source>
        <dbReference type="ARBA" id="ARBA00023136"/>
    </source>
</evidence>
<comment type="caution">
    <text evidence="8">The sequence shown here is derived from an EMBL/GenBank/DDBJ whole genome shotgun (WGS) entry which is preliminary data.</text>
</comment>
<feature type="transmembrane region" description="Helical" evidence="6">
    <location>
        <begin position="110"/>
        <end position="132"/>
    </location>
</feature>
<dbReference type="PANTHER" id="PTHR38480">
    <property type="entry name" value="SLR0254 PROTEIN"/>
    <property type="match status" value="1"/>
</dbReference>
<dbReference type="Pfam" id="PF06271">
    <property type="entry name" value="RDD"/>
    <property type="match status" value="1"/>
</dbReference>
<keyword evidence="4 6" id="KW-0472">Membrane</keyword>
<feature type="compositionally biased region" description="Pro residues" evidence="5">
    <location>
        <begin position="252"/>
        <end position="285"/>
    </location>
</feature>
<feature type="compositionally biased region" description="Low complexity" evidence="5">
    <location>
        <begin position="286"/>
        <end position="296"/>
    </location>
</feature>
<proteinExistence type="predicted"/>
<evidence type="ECO:0000256" key="6">
    <source>
        <dbReference type="SAM" id="Phobius"/>
    </source>
</evidence>
<feature type="region of interest" description="Disordered" evidence="5">
    <location>
        <begin position="245"/>
        <end position="296"/>
    </location>
</feature>
<evidence type="ECO:0000259" key="7">
    <source>
        <dbReference type="Pfam" id="PF06271"/>
    </source>
</evidence>
<name>A0ABP9AJM5_9PSEU</name>
<evidence type="ECO:0000256" key="3">
    <source>
        <dbReference type="ARBA" id="ARBA00022989"/>
    </source>
</evidence>
<feature type="transmembrane region" description="Helical" evidence="6">
    <location>
        <begin position="54"/>
        <end position="74"/>
    </location>
</feature>
<feature type="transmembrane region" description="Helical" evidence="6">
    <location>
        <begin position="23"/>
        <end position="48"/>
    </location>
</feature>
<gene>
    <name evidence="8" type="ORF">GCM10023200_14800</name>
</gene>
<evidence type="ECO:0000313" key="8">
    <source>
        <dbReference type="EMBL" id="GAA4782349.1"/>
    </source>
</evidence>
<feature type="domain" description="RDD" evidence="7">
    <location>
        <begin position="17"/>
        <end position="148"/>
    </location>
</feature>
<sequence length="296" mass="30516">MDRVVIGEAVELEVRTARLPSRALALGLDVVVMVVLLVLLLLLTSLIGSEVDDALAAAVGIGVVVGVFVGYPLLWETLTRGRSPGKYAMGLRVVRTDGGPIVFRHALARALAGFIVDFGLLSGFTGIVAIVVSASTARGQRVGDLLAGTLVVRVRLPRTGLDALPPADPALAAWATGCQLSRLPDDLALTARQFLVRAPQLAPSVRASLAERIAADVAGRVAPPPPWGVPAEAYLLAVLGERRRRETARLGGPPPAWTPPPPGPPPPAPPPPPRTPAPPPAPATPAPSTGGFAPPG</sequence>
<accession>A0ABP9AJM5</accession>
<evidence type="ECO:0000256" key="1">
    <source>
        <dbReference type="ARBA" id="ARBA00004141"/>
    </source>
</evidence>